<protein>
    <recommendedName>
        <fullName evidence="6">Acid phosphatase 1</fullName>
    </recommendedName>
</protein>
<evidence type="ECO:0008006" key="6">
    <source>
        <dbReference type="Google" id="ProtNLM"/>
    </source>
</evidence>
<dbReference type="SUPFAM" id="SSF56784">
    <property type="entry name" value="HAD-like"/>
    <property type="match status" value="1"/>
</dbReference>
<dbReference type="NCBIfam" id="TIGR01675">
    <property type="entry name" value="plant-AP"/>
    <property type="match status" value="1"/>
</dbReference>
<comment type="similarity">
    <text evidence="3">Belongs to the APS1/VSP family.</text>
</comment>
<dbReference type="CDD" id="cd07535">
    <property type="entry name" value="HAD_VSP"/>
    <property type="match status" value="1"/>
</dbReference>
<evidence type="ECO:0000313" key="5">
    <source>
        <dbReference type="Proteomes" id="UP000298416"/>
    </source>
</evidence>
<dbReference type="InterPro" id="IPR014403">
    <property type="entry name" value="APS1/VSP"/>
</dbReference>
<name>A0A8X8WDS7_SALSN</name>
<dbReference type="Gene3D" id="3.40.50.1000">
    <property type="entry name" value="HAD superfamily/HAD-like"/>
    <property type="match status" value="1"/>
</dbReference>
<dbReference type="PANTHER" id="PTHR31284">
    <property type="entry name" value="ACID PHOSPHATASE-LIKE PROTEIN"/>
    <property type="match status" value="1"/>
</dbReference>
<dbReference type="PANTHER" id="PTHR31284:SF24">
    <property type="entry name" value="ACID PHOSPHATASE"/>
    <property type="match status" value="1"/>
</dbReference>
<dbReference type="InterPro" id="IPR023214">
    <property type="entry name" value="HAD_sf"/>
</dbReference>
<reference evidence="4" key="1">
    <citation type="submission" date="2018-01" db="EMBL/GenBank/DDBJ databases">
        <authorList>
            <person name="Mao J.F."/>
        </authorList>
    </citation>
    <scope>NUCLEOTIDE SEQUENCE</scope>
    <source>
        <strain evidence="4">Huo1</strain>
        <tissue evidence="4">Leaf</tissue>
    </source>
</reference>
<reference evidence="4" key="2">
    <citation type="submission" date="2020-08" db="EMBL/GenBank/DDBJ databases">
        <title>Plant Genome Project.</title>
        <authorList>
            <person name="Zhang R.-G."/>
        </authorList>
    </citation>
    <scope>NUCLEOTIDE SEQUENCE</scope>
    <source>
        <strain evidence="4">Huo1</strain>
        <tissue evidence="4">Leaf</tissue>
    </source>
</reference>
<dbReference type="Pfam" id="PF03767">
    <property type="entry name" value="Acid_phosphat_B"/>
    <property type="match status" value="1"/>
</dbReference>
<gene>
    <name evidence="4" type="ORF">SASPL_147298</name>
</gene>
<evidence type="ECO:0000313" key="4">
    <source>
        <dbReference type="EMBL" id="KAG6393068.1"/>
    </source>
</evidence>
<dbReference type="AlphaFoldDB" id="A0A8X8WDS7"/>
<proteinExistence type="inferred from homology"/>
<dbReference type="InterPro" id="IPR036412">
    <property type="entry name" value="HAD-like_sf"/>
</dbReference>
<accession>A0A8X8WDS7</accession>
<keyword evidence="1" id="KW-0732">Signal</keyword>
<dbReference type="InterPro" id="IPR005519">
    <property type="entry name" value="Acid_phosphat_B-like"/>
</dbReference>
<dbReference type="GO" id="GO:0003993">
    <property type="term" value="F:acid phosphatase activity"/>
    <property type="evidence" value="ECO:0007669"/>
    <property type="project" value="InterPro"/>
</dbReference>
<sequence>MRTLSHINTMQSNEKLYHQMARNLLVILAIFYIQLGLSCASECSILDQKAIKYGCEITLKNYCESWRMNVELHNIRDFDVVPEECVEYVGKYMTSTQYKVDSERTIDECRVYVSNSCAFKKDGADAWIFDVDDTLLSTVPYYMNYGFGGVKLNLTSMEEWMKKGKATALEHSLMFYNELKGLGVKIILVSSRRESLRSATVDNLINAGFYGWKTLILRGAEDEKKEIGKFKADVREQLMSRGYRIWGILGNQWSSIQGPPTAQRTFKLPNPLYYVA</sequence>
<organism evidence="4">
    <name type="scientific">Salvia splendens</name>
    <name type="common">Scarlet sage</name>
    <dbReference type="NCBI Taxonomy" id="180675"/>
    <lineage>
        <taxon>Eukaryota</taxon>
        <taxon>Viridiplantae</taxon>
        <taxon>Streptophyta</taxon>
        <taxon>Embryophyta</taxon>
        <taxon>Tracheophyta</taxon>
        <taxon>Spermatophyta</taxon>
        <taxon>Magnoliopsida</taxon>
        <taxon>eudicotyledons</taxon>
        <taxon>Gunneridae</taxon>
        <taxon>Pentapetalae</taxon>
        <taxon>asterids</taxon>
        <taxon>lamiids</taxon>
        <taxon>Lamiales</taxon>
        <taxon>Lamiaceae</taxon>
        <taxon>Nepetoideae</taxon>
        <taxon>Mentheae</taxon>
        <taxon>Salviinae</taxon>
        <taxon>Salvia</taxon>
        <taxon>Salvia subgen. Calosphace</taxon>
        <taxon>core Calosphace</taxon>
    </lineage>
</organism>
<comment type="caution">
    <text evidence="4">The sequence shown here is derived from an EMBL/GenBank/DDBJ whole genome shotgun (WGS) entry which is preliminary data.</text>
</comment>
<dbReference type="OrthoDB" id="59415at2759"/>
<dbReference type="PIRSF" id="PIRSF002674">
    <property type="entry name" value="VSP"/>
    <property type="match status" value="1"/>
</dbReference>
<evidence type="ECO:0000256" key="1">
    <source>
        <dbReference type="ARBA" id="ARBA00022729"/>
    </source>
</evidence>
<dbReference type="InterPro" id="IPR010028">
    <property type="entry name" value="Acid_phosphatase_pln"/>
</dbReference>
<keyword evidence="5" id="KW-1185">Reference proteome</keyword>
<evidence type="ECO:0000256" key="3">
    <source>
        <dbReference type="PIRNR" id="PIRNR002674"/>
    </source>
</evidence>
<keyword evidence="2" id="KW-0325">Glycoprotein</keyword>
<evidence type="ECO:0000256" key="2">
    <source>
        <dbReference type="ARBA" id="ARBA00023180"/>
    </source>
</evidence>
<dbReference type="EMBL" id="PNBA02000018">
    <property type="protein sequence ID" value="KAG6393068.1"/>
    <property type="molecule type" value="Genomic_DNA"/>
</dbReference>
<dbReference type="Proteomes" id="UP000298416">
    <property type="component" value="Unassembled WGS sequence"/>
</dbReference>